<keyword evidence="4" id="KW-1185">Reference proteome</keyword>
<protein>
    <submittedName>
        <fullName evidence="3">Glycerophosphodiester phosphodiesterase</fullName>
    </submittedName>
</protein>
<evidence type="ECO:0000313" key="4">
    <source>
        <dbReference type="Proteomes" id="UP001389717"/>
    </source>
</evidence>
<keyword evidence="1" id="KW-1133">Transmembrane helix</keyword>
<dbReference type="PANTHER" id="PTHR46211:SF14">
    <property type="entry name" value="GLYCEROPHOSPHODIESTER PHOSPHODIESTERASE"/>
    <property type="match status" value="1"/>
</dbReference>
<dbReference type="InterPro" id="IPR030395">
    <property type="entry name" value="GP_PDE_dom"/>
</dbReference>
<keyword evidence="1" id="KW-0812">Transmembrane</keyword>
<gene>
    <name evidence="3" type="ORF">AAEO50_04975</name>
</gene>
<keyword evidence="1" id="KW-0472">Membrane</keyword>
<proteinExistence type="predicted"/>
<feature type="domain" description="GP-PDE" evidence="2">
    <location>
        <begin position="54"/>
        <end position="309"/>
    </location>
</feature>
<evidence type="ECO:0000313" key="3">
    <source>
        <dbReference type="EMBL" id="MEL3971628.1"/>
    </source>
</evidence>
<sequence>MNNLNSSPRLPKRTKPFILISCILFTVIFFSIAYFMPAGKGQTPLFFDSGYNKPLVIAHQGGKHLAPGNTIEAFQNAEELGVDVIETDIHITRDGHLVAIHDPTVDATTDGKGLVADYTLKELQRLDAGYTFQDASGEYTYRGKGIYIPALEEVFQRFSHMRINIEIKDDNPQERLDEITEKLMELIEEYGMENNVLIASFDQAIIDRFQEKSDGRVAVQGGTQEVKKFVILHKLFMRNFYRPAIDGFQLPLQKGEVDLTDPVLISGAHRLNLQVHYWTVNDQKTMKRLIDAGADGIITDRPDLLLELLENR</sequence>
<dbReference type="CDD" id="cd08561">
    <property type="entry name" value="GDPD_cytoplasmic_ScUgpQ2_like"/>
    <property type="match status" value="1"/>
</dbReference>
<dbReference type="Proteomes" id="UP001389717">
    <property type="component" value="Unassembled WGS sequence"/>
</dbReference>
<evidence type="ECO:0000256" key="1">
    <source>
        <dbReference type="SAM" id="Phobius"/>
    </source>
</evidence>
<organism evidence="3 4">
    <name type="scientific">Rossellomorea oryzaecorticis</name>
    <dbReference type="NCBI Taxonomy" id="1396505"/>
    <lineage>
        <taxon>Bacteria</taxon>
        <taxon>Bacillati</taxon>
        <taxon>Bacillota</taxon>
        <taxon>Bacilli</taxon>
        <taxon>Bacillales</taxon>
        <taxon>Bacillaceae</taxon>
        <taxon>Rossellomorea</taxon>
    </lineage>
</organism>
<name>A0ABU9K9P5_9BACI</name>
<dbReference type="Gene3D" id="3.20.20.190">
    <property type="entry name" value="Phosphatidylinositol (PI) phosphodiesterase"/>
    <property type="match status" value="1"/>
</dbReference>
<reference evidence="3 4" key="1">
    <citation type="submission" date="2024-04" db="EMBL/GenBank/DDBJ databases">
        <title>Bacillus oryzaecorticis sp. nov., a moderately halophilic bacterium isolated from rice husks.</title>
        <authorList>
            <person name="Zhu H.-S."/>
        </authorList>
    </citation>
    <scope>NUCLEOTIDE SEQUENCE [LARGE SCALE GENOMIC DNA]</scope>
    <source>
        <strain evidence="3 4">ZC255</strain>
    </source>
</reference>
<feature type="transmembrane region" description="Helical" evidence="1">
    <location>
        <begin position="17"/>
        <end position="36"/>
    </location>
</feature>
<accession>A0ABU9K9P5</accession>
<dbReference type="RefSeq" id="WP_341981104.1">
    <property type="nucleotide sequence ID" value="NZ_JBBYAF010000006.1"/>
</dbReference>
<dbReference type="EMBL" id="JBBYAF010000006">
    <property type="protein sequence ID" value="MEL3971628.1"/>
    <property type="molecule type" value="Genomic_DNA"/>
</dbReference>
<dbReference type="InterPro" id="IPR017946">
    <property type="entry name" value="PLC-like_Pdiesterase_TIM-brl"/>
</dbReference>
<dbReference type="PANTHER" id="PTHR46211">
    <property type="entry name" value="GLYCEROPHOSPHORYL DIESTER PHOSPHODIESTERASE"/>
    <property type="match status" value="1"/>
</dbReference>
<dbReference type="Pfam" id="PF03009">
    <property type="entry name" value="GDPD"/>
    <property type="match status" value="1"/>
</dbReference>
<evidence type="ECO:0000259" key="2">
    <source>
        <dbReference type="PROSITE" id="PS51704"/>
    </source>
</evidence>
<comment type="caution">
    <text evidence="3">The sequence shown here is derived from an EMBL/GenBank/DDBJ whole genome shotgun (WGS) entry which is preliminary data.</text>
</comment>
<dbReference type="SUPFAM" id="SSF51695">
    <property type="entry name" value="PLC-like phosphodiesterases"/>
    <property type="match status" value="1"/>
</dbReference>
<dbReference type="PROSITE" id="PS51704">
    <property type="entry name" value="GP_PDE"/>
    <property type="match status" value="1"/>
</dbReference>